<evidence type="ECO:0000313" key="3">
    <source>
        <dbReference type="Proteomes" id="UP000070501"/>
    </source>
</evidence>
<dbReference type="EMBL" id="KQ964248">
    <property type="protein sequence ID" value="KXJ93195.1"/>
    <property type="molecule type" value="Genomic_DNA"/>
</dbReference>
<gene>
    <name evidence="2" type="ORF">Micbo1qcDRAFT_174288</name>
</gene>
<dbReference type="AlphaFoldDB" id="A0A136J7Q5"/>
<dbReference type="Proteomes" id="UP000070501">
    <property type="component" value="Unassembled WGS sequence"/>
</dbReference>
<evidence type="ECO:0000313" key="2">
    <source>
        <dbReference type="EMBL" id="KXJ93195.1"/>
    </source>
</evidence>
<accession>A0A136J7Q5</accession>
<keyword evidence="1" id="KW-0732">Signal</keyword>
<sequence>MWWWWFVLAAFASRGWPRLEWEHLSEWPAARKDAKWGFRDVEVLDGAGGRGLFLAATTPARPVSIQTAQVKTPALCSRFREPSAGLAGFQALETGGFAAQRVPLGTLPVPYFTTAKPPDDP</sequence>
<name>A0A136J7Q5_9PEZI</name>
<keyword evidence="3" id="KW-1185">Reference proteome</keyword>
<dbReference type="InParanoid" id="A0A136J7Q5"/>
<proteinExistence type="predicted"/>
<protein>
    <submittedName>
        <fullName evidence="2">Uncharacterized protein</fullName>
    </submittedName>
</protein>
<reference evidence="3" key="1">
    <citation type="submission" date="2016-02" db="EMBL/GenBank/DDBJ databases">
        <title>Draft genome sequence of Microdochium bolleyi, a fungal endophyte of beachgrass.</title>
        <authorList>
            <consortium name="DOE Joint Genome Institute"/>
            <person name="David A.S."/>
            <person name="May G."/>
            <person name="Haridas S."/>
            <person name="Lim J."/>
            <person name="Wang M."/>
            <person name="Labutti K."/>
            <person name="Lipzen A."/>
            <person name="Barry K."/>
            <person name="Grigoriev I.V."/>
        </authorList>
    </citation>
    <scope>NUCLEOTIDE SEQUENCE [LARGE SCALE GENOMIC DNA]</scope>
    <source>
        <strain evidence="3">J235TASD1</strain>
    </source>
</reference>
<feature type="signal peptide" evidence="1">
    <location>
        <begin position="1"/>
        <end position="17"/>
    </location>
</feature>
<organism evidence="2 3">
    <name type="scientific">Microdochium bolleyi</name>
    <dbReference type="NCBI Taxonomy" id="196109"/>
    <lineage>
        <taxon>Eukaryota</taxon>
        <taxon>Fungi</taxon>
        <taxon>Dikarya</taxon>
        <taxon>Ascomycota</taxon>
        <taxon>Pezizomycotina</taxon>
        <taxon>Sordariomycetes</taxon>
        <taxon>Xylariomycetidae</taxon>
        <taxon>Xylariales</taxon>
        <taxon>Microdochiaceae</taxon>
        <taxon>Microdochium</taxon>
    </lineage>
</organism>
<feature type="chain" id="PRO_5007293547" evidence="1">
    <location>
        <begin position="18"/>
        <end position="121"/>
    </location>
</feature>
<evidence type="ECO:0000256" key="1">
    <source>
        <dbReference type="SAM" id="SignalP"/>
    </source>
</evidence>